<feature type="compositionally biased region" description="Gly residues" evidence="1">
    <location>
        <begin position="146"/>
        <end position="161"/>
    </location>
</feature>
<dbReference type="RefSeq" id="WP_091285115.1">
    <property type="nucleotide sequence ID" value="NZ_FAOZ01000038.1"/>
</dbReference>
<proteinExistence type="predicted"/>
<dbReference type="Proteomes" id="UP000198802">
    <property type="component" value="Unassembled WGS sequence"/>
</dbReference>
<feature type="region of interest" description="Disordered" evidence="1">
    <location>
        <begin position="142"/>
        <end position="161"/>
    </location>
</feature>
<gene>
    <name evidence="2" type="ORF">Ga0074812_13863</name>
</gene>
<accession>A0A0S4QZE4</accession>
<evidence type="ECO:0000313" key="2">
    <source>
        <dbReference type="EMBL" id="CUU60348.1"/>
    </source>
</evidence>
<keyword evidence="3" id="KW-1185">Reference proteome</keyword>
<evidence type="ECO:0008006" key="4">
    <source>
        <dbReference type="Google" id="ProtNLM"/>
    </source>
</evidence>
<reference evidence="3" key="1">
    <citation type="submission" date="2015-11" db="EMBL/GenBank/DDBJ databases">
        <authorList>
            <person name="Varghese N."/>
        </authorList>
    </citation>
    <scope>NUCLEOTIDE SEQUENCE [LARGE SCALE GENOMIC DNA]</scope>
    <source>
        <strain evidence="3">DSM 45899</strain>
    </source>
</reference>
<feature type="region of interest" description="Disordered" evidence="1">
    <location>
        <begin position="186"/>
        <end position="250"/>
    </location>
</feature>
<evidence type="ECO:0000256" key="1">
    <source>
        <dbReference type="SAM" id="MobiDB-lite"/>
    </source>
</evidence>
<protein>
    <recommendedName>
        <fullName evidence="4">Secreted protein</fullName>
    </recommendedName>
</protein>
<dbReference type="EMBL" id="FAOZ01000038">
    <property type="protein sequence ID" value="CUU60348.1"/>
    <property type="molecule type" value="Genomic_DNA"/>
</dbReference>
<dbReference type="AlphaFoldDB" id="A0A0S4QZE4"/>
<organism evidence="2 3">
    <name type="scientific">Parafrankia irregularis</name>
    <dbReference type="NCBI Taxonomy" id="795642"/>
    <lineage>
        <taxon>Bacteria</taxon>
        <taxon>Bacillati</taxon>
        <taxon>Actinomycetota</taxon>
        <taxon>Actinomycetes</taxon>
        <taxon>Frankiales</taxon>
        <taxon>Frankiaceae</taxon>
        <taxon>Parafrankia</taxon>
    </lineage>
</organism>
<evidence type="ECO:0000313" key="3">
    <source>
        <dbReference type="Proteomes" id="UP000198802"/>
    </source>
</evidence>
<sequence length="250" mass="26140">MSLLAWAILVVLLLGAAFAAAVLVDRSRSARLRSRFGPEYERTLQESGDRRRTERRLAGIARRRDRLDIQPLGAPRRGELKTRWTTLQALFVDEPVTATTRADELITTVLRERGYPTDDRAETADLLALDDPALAAGLRRTRDGTAGAGAPGGSAGAGPAGTGTEAMRLRFLALRAVFDGLIAPAEEHSAPGPAGLSRSTDTGLRASAGAPPTGPGTGSGEAGDPAPHAISSTDGPPARVAALPGRRQRS</sequence>
<name>A0A0S4QZE4_9ACTN</name>